<sequence>MSLDEALRIPGAYAVALITADEPALTWWGRSPTDREAQAASQVGRAAADLVRLSTVNILTDTLDDVLVTSAQAFHVLRLIPTPHGQDRVAHLMLRRAGANLAMARHDFRRLTAAYATEATPAPAVGEPPAVGDALTVVGGPAVGETSAVGSAPAVEVAPAVGSAFAAQVAPAAEETSAVDGATSVEETPASDVSYTETGADAASETPAVETPTVDDGPPGGGADETAAVPEVQMMQDASPDVDADNAVVTGREAAPEPVLPVQPERSAEAEVPAEPELFAGLEALVAQGSSAGSEADHGMPVADVEALPVFSAALEGEPEIFRDAVAEFAAASEPDLASEAGPDLAPKVGPDLASEAGPDLAPEAESDVEPEAGADVAAAVGSEVVPQGGSADGLEGWREVESEGGSEGAGDEWPELEAELSDFDEEPGAVAELEALDVPDFGDETHGSAGHEPGADAGGYEDDLGSGLDEASDPEQDSLVETEKPVLPRRSPGTENLPAAAVTAKASPAAWLDLLGQPYFNDETVLERVLGSLKRL</sequence>
<reference evidence="2 3" key="1">
    <citation type="submission" date="2021-01" db="EMBL/GenBank/DDBJ databases">
        <title>Whole genome shotgun sequence of Actinoplanes humidus NBRC 14915.</title>
        <authorList>
            <person name="Komaki H."/>
            <person name="Tamura T."/>
        </authorList>
    </citation>
    <scope>NUCLEOTIDE SEQUENCE [LARGE SCALE GENOMIC DNA]</scope>
    <source>
        <strain evidence="2 3">NBRC 14915</strain>
    </source>
</reference>
<feature type="region of interest" description="Disordered" evidence="1">
    <location>
        <begin position="441"/>
        <end position="502"/>
    </location>
</feature>
<feature type="compositionally biased region" description="Acidic residues" evidence="1">
    <location>
        <begin position="363"/>
        <end position="372"/>
    </location>
</feature>
<name>A0ABQ3ZPH2_9ACTN</name>
<comment type="caution">
    <text evidence="2">The sequence shown here is derived from an EMBL/GenBank/DDBJ whole genome shotgun (WGS) entry which is preliminary data.</text>
</comment>
<evidence type="ECO:0000313" key="2">
    <source>
        <dbReference type="EMBL" id="GIE20414.1"/>
    </source>
</evidence>
<dbReference type="RefSeq" id="WP_203837586.1">
    <property type="nucleotide sequence ID" value="NZ_BAAATV010000008.1"/>
</dbReference>
<gene>
    <name evidence="2" type="ORF">Ahu01nite_035160</name>
</gene>
<dbReference type="EMBL" id="BOMN01000041">
    <property type="protein sequence ID" value="GIE20414.1"/>
    <property type="molecule type" value="Genomic_DNA"/>
</dbReference>
<proteinExistence type="predicted"/>
<evidence type="ECO:0000256" key="1">
    <source>
        <dbReference type="SAM" id="MobiDB-lite"/>
    </source>
</evidence>
<feature type="region of interest" description="Disordered" evidence="1">
    <location>
        <begin position="384"/>
        <end position="413"/>
    </location>
</feature>
<protein>
    <recommendedName>
        <fullName evidence="4">Roadblock/LAMTOR2 domain-containing protein</fullName>
    </recommendedName>
</protein>
<evidence type="ECO:0000313" key="3">
    <source>
        <dbReference type="Proteomes" id="UP000603200"/>
    </source>
</evidence>
<feature type="compositionally biased region" description="Acidic residues" evidence="1">
    <location>
        <begin position="460"/>
        <end position="481"/>
    </location>
</feature>
<feature type="region of interest" description="Disordered" evidence="1">
    <location>
        <begin position="334"/>
        <end position="372"/>
    </location>
</feature>
<organism evidence="2 3">
    <name type="scientific">Winogradskya humida</name>
    <dbReference type="NCBI Taxonomy" id="113566"/>
    <lineage>
        <taxon>Bacteria</taxon>
        <taxon>Bacillati</taxon>
        <taxon>Actinomycetota</taxon>
        <taxon>Actinomycetes</taxon>
        <taxon>Micromonosporales</taxon>
        <taxon>Micromonosporaceae</taxon>
        <taxon>Winogradskya</taxon>
    </lineage>
</organism>
<keyword evidence="3" id="KW-1185">Reference proteome</keyword>
<accession>A0ABQ3ZPH2</accession>
<dbReference type="Proteomes" id="UP000603200">
    <property type="component" value="Unassembled WGS sequence"/>
</dbReference>
<feature type="region of interest" description="Disordered" evidence="1">
    <location>
        <begin position="175"/>
        <end position="226"/>
    </location>
</feature>
<evidence type="ECO:0008006" key="4">
    <source>
        <dbReference type="Google" id="ProtNLM"/>
    </source>
</evidence>